<keyword evidence="1" id="KW-0472">Membrane</keyword>
<dbReference type="HOGENOM" id="CLU_102912_1_0_3"/>
<dbReference type="PANTHER" id="PTHR40547">
    <property type="entry name" value="SLL0298 PROTEIN"/>
    <property type="match status" value="1"/>
</dbReference>
<proteinExistence type="predicted"/>
<accession>F4Y0U5</accession>
<evidence type="ECO:0000256" key="1">
    <source>
        <dbReference type="SAM" id="Phobius"/>
    </source>
</evidence>
<dbReference type="EMBL" id="GL890969">
    <property type="protein sequence ID" value="EGJ29456.1"/>
    <property type="molecule type" value="Genomic_DNA"/>
</dbReference>
<feature type="domain" description="DUF2062" evidence="2">
    <location>
        <begin position="2"/>
        <end position="129"/>
    </location>
</feature>
<dbReference type="eggNOG" id="COG3216">
    <property type="taxonomic scope" value="Bacteria"/>
</dbReference>
<feature type="transmembrane region" description="Helical" evidence="1">
    <location>
        <begin position="95"/>
        <end position="117"/>
    </location>
</feature>
<dbReference type="InterPro" id="IPR018639">
    <property type="entry name" value="DUF2062"/>
</dbReference>
<keyword evidence="1" id="KW-0812">Transmembrane</keyword>
<dbReference type="Pfam" id="PF09835">
    <property type="entry name" value="DUF2062"/>
    <property type="match status" value="1"/>
</dbReference>
<keyword evidence="4" id="KW-1185">Reference proteome</keyword>
<feature type="transmembrane region" description="Helical" evidence="1">
    <location>
        <begin position="12"/>
        <end position="38"/>
    </location>
</feature>
<organism evidence="3 4">
    <name type="scientific">Moorena producens 3L</name>
    <dbReference type="NCBI Taxonomy" id="489825"/>
    <lineage>
        <taxon>Bacteria</taxon>
        <taxon>Bacillati</taxon>
        <taxon>Cyanobacteriota</taxon>
        <taxon>Cyanophyceae</taxon>
        <taxon>Coleofasciculales</taxon>
        <taxon>Coleofasciculaceae</taxon>
        <taxon>Moorena</taxon>
    </lineage>
</organism>
<protein>
    <recommendedName>
        <fullName evidence="2">DUF2062 domain-containing protein</fullName>
    </recommendedName>
</protein>
<evidence type="ECO:0000313" key="3">
    <source>
        <dbReference type="EMBL" id="EGJ29456.1"/>
    </source>
</evidence>
<gene>
    <name evidence="3" type="ORF">LYNGBM3L_63740</name>
</gene>
<dbReference type="AlphaFoldDB" id="F4Y0U5"/>
<keyword evidence="1" id="KW-1133">Transmembrane helix</keyword>
<dbReference type="PANTHER" id="PTHR40547:SF1">
    <property type="entry name" value="SLL0298 PROTEIN"/>
    <property type="match status" value="1"/>
</dbReference>
<dbReference type="Proteomes" id="UP000003959">
    <property type="component" value="Unassembled WGS sequence"/>
</dbReference>
<name>F4Y0U5_9CYAN</name>
<evidence type="ECO:0000259" key="2">
    <source>
        <dbReference type="Pfam" id="PF09835"/>
    </source>
</evidence>
<evidence type="ECO:0000313" key="4">
    <source>
        <dbReference type="Proteomes" id="UP000003959"/>
    </source>
</evidence>
<reference evidence="4" key="1">
    <citation type="journal article" date="2011" name="Proc. Natl. Acad. Sci. U.S.A.">
        <title>Genomic insights into the physiology and ecology of the marine filamentous cyanobacterium Lyngbya majuscula.</title>
        <authorList>
            <person name="Jones A.C."/>
            <person name="Monroe E.A."/>
            <person name="Podell S."/>
            <person name="Hess W.R."/>
            <person name="Klages S."/>
            <person name="Esquenazi E."/>
            <person name="Niessen S."/>
            <person name="Hoover H."/>
            <person name="Rothmann M."/>
            <person name="Lasken R.S."/>
            <person name="Yates J.R.III."/>
            <person name="Reinhardt R."/>
            <person name="Kube M."/>
            <person name="Burkart M.D."/>
            <person name="Allen E.E."/>
            <person name="Dorrestein P.C."/>
            <person name="Gerwick W.H."/>
            <person name="Gerwick L."/>
        </authorList>
    </citation>
    <scope>NUCLEOTIDE SEQUENCE [LARGE SCALE GENOMIC DNA]</scope>
    <source>
        <strain evidence="4">3L</strain>
    </source>
</reference>
<sequence length="168" mass="18665">MQGKPEAIARGLACGVFAGFFPLFGLQLIIGILLAVLLRGNKIAATAGTWISNPLTYVPIFAFNFHVGEWLLNQDELANVSFQSWQEFTELGSEIILTLFVGCFAVGLVCAVVSYWLSVQLIHRLRTNRSLQHQKKRCSRRAATGTHRIEHYSCESSVLSTESKSAKY</sequence>